<dbReference type="InterPro" id="IPR036291">
    <property type="entry name" value="NAD(P)-bd_dom_sf"/>
</dbReference>
<feature type="domain" description="Polysaccharide biosynthesis protein CapD-like" evidence="4">
    <location>
        <begin position="303"/>
        <end position="597"/>
    </location>
</feature>
<dbReference type="Pfam" id="PF02719">
    <property type="entry name" value="Polysacc_synt_2"/>
    <property type="match status" value="1"/>
</dbReference>
<feature type="transmembrane region" description="Helical" evidence="3">
    <location>
        <begin position="60"/>
        <end position="85"/>
    </location>
</feature>
<protein>
    <submittedName>
        <fullName evidence="5">Polysaccharide biosynthesis protein CapD</fullName>
    </submittedName>
</protein>
<keyword evidence="3" id="KW-1133">Transmembrane helix</keyword>
<dbReference type="EMBL" id="CP006912">
    <property type="protein sequence ID" value="AHB47197.1"/>
    <property type="molecule type" value="Genomic_DNA"/>
</dbReference>
<dbReference type="STRING" id="1029756.W911_00360"/>
<dbReference type="PATRIC" id="fig|1029756.8.peg.80"/>
<dbReference type="PANTHER" id="PTHR43318:SF1">
    <property type="entry name" value="POLYSACCHARIDE BIOSYNTHESIS PROTEIN EPSC-RELATED"/>
    <property type="match status" value="1"/>
</dbReference>
<feature type="transmembrane region" description="Helical" evidence="3">
    <location>
        <begin position="124"/>
        <end position="143"/>
    </location>
</feature>
<keyword evidence="3" id="KW-0472">Membrane</keyword>
<dbReference type="Pfam" id="PF13727">
    <property type="entry name" value="CoA_binding_3"/>
    <property type="match status" value="1"/>
</dbReference>
<evidence type="ECO:0000313" key="6">
    <source>
        <dbReference type="Proteomes" id="UP000018542"/>
    </source>
</evidence>
<dbReference type="Gene3D" id="3.40.50.720">
    <property type="entry name" value="NAD(P)-binding Rossmann-like Domain"/>
    <property type="match status" value="2"/>
</dbReference>
<evidence type="ECO:0000259" key="4">
    <source>
        <dbReference type="Pfam" id="PF02719"/>
    </source>
</evidence>
<evidence type="ECO:0000256" key="2">
    <source>
        <dbReference type="SAM" id="MobiDB-lite"/>
    </source>
</evidence>
<accession>V5S9Q6</accession>
<dbReference type="SUPFAM" id="SSF51735">
    <property type="entry name" value="NAD(P)-binding Rossmann-fold domains"/>
    <property type="match status" value="2"/>
</dbReference>
<dbReference type="KEGG" id="hni:W911_00360"/>
<dbReference type="InterPro" id="IPR003869">
    <property type="entry name" value="Polysac_CapD-like"/>
</dbReference>
<evidence type="ECO:0000256" key="1">
    <source>
        <dbReference type="ARBA" id="ARBA00007430"/>
    </source>
</evidence>
<dbReference type="AlphaFoldDB" id="V5S9Q6"/>
<dbReference type="InterPro" id="IPR051203">
    <property type="entry name" value="Polysaccharide_Synthase-Rel"/>
</dbReference>
<sequence length="666" mass="73267">MAFRDKIEDFQPRLRAWLLNKSRYHKRAALVLIDLTLLYLALWISFSLRFGVFYWPSQPALLALVIACPLICLATLWWFDVYKVVTRFIGYRGATRVAMAIGLGILFWALAIFLSGQAGIPRTVIFVFGVLAAIFLTLVRFAAKLLLETADIRPPRWRVSAPKSPTIIYGAGQLGIRLLADVRRAGDRDIVGFVDPSPSLWRQYINGVKVHAPQMLERLVERQDVSEVLVALPGSQRRERREVLRELEKLHVSVKILPAYEDIASGNVGVSDLRDVDVSDLLGRDSVKASQALLARSIRGKSVLITGAGGSIGSEIVRQVAAQSPKLVVLFDVSEPALYRIASELEKLVENLPHAARPQITTVLGSVLDQKLMADVVTGNAIQTIYHAAAYKHVPIVETNPIVGLDNNVFGTRIVAETARKHGVERFVLISTDKAVRPANIMGASKRLAELVLQAEALEEGQTVFTVVRFGNVLDSSGSVVPLFREQIRTGGPLTVTHPEVTRYFMSIPEAAELVIQAGAMAGGGEVFVLQMGSPVRIDELARLMVRLSNLEVRDEKNPGGDIEIRYIGLRAGEKLYEELLIDAHSQSTDHPLIFKADEPVLSVEVLGRALAQLKQAMADRDIAAIRGVLTRTVEGYRAEPEKSAHVELGTQPQGAGWTDPARTLH</sequence>
<keyword evidence="6" id="KW-1185">Reference proteome</keyword>
<feature type="transmembrane region" description="Helical" evidence="3">
    <location>
        <begin position="28"/>
        <end position="48"/>
    </location>
</feature>
<feature type="transmembrane region" description="Helical" evidence="3">
    <location>
        <begin position="97"/>
        <end position="118"/>
    </location>
</feature>
<dbReference type="RefSeq" id="WP_023785524.1">
    <property type="nucleotide sequence ID" value="NC_022997.1"/>
</dbReference>
<dbReference type="Proteomes" id="UP000018542">
    <property type="component" value="Chromosome"/>
</dbReference>
<proteinExistence type="inferred from homology"/>
<comment type="similarity">
    <text evidence="1">Belongs to the polysaccharide synthase family.</text>
</comment>
<dbReference type="PANTHER" id="PTHR43318">
    <property type="entry name" value="UDP-N-ACETYLGLUCOSAMINE 4,6-DEHYDRATASE"/>
    <property type="match status" value="1"/>
</dbReference>
<dbReference type="CDD" id="cd05237">
    <property type="entry name" value="UDP_invert_4-6DH_SDR_e"/>
    <property type="match status" value="1"/>
</dbReference>
<evidence type="ECO:0000256" key="3">
    <source>
        <dbReference type="SAM" id="Phobius"/>
    </source>
</evidence>
<name>V5S9Q6_9HYPH</name>
<gene>
    <name evidence="5" type="ORF">W911_00360</name>
</gene>
<reference evidence="5 6" key="1">
    <citation type="journal article" date="2014" name="Genome Announc.">
        <title>Complete Genome Sequence of Hyphomicrobium nitrativorans Strain NL23, a Denitrifying Bacterium Isolated from Biofilm of a Methanol-Fed Denitrification System Treating Seawater at the Montreal Biodome.</title>
        <authorList>
            <person name="Martineau C."/>
            <person name="Villeneuve C."/>
            <person name="Mauffrey F."/>
            <person name="Villemur R."/>
        </authorList>
    </citation>
    <scope>NUCLEOTIDE SEQUENCE [LARGE SCALE GENOMIC DNA]</scope>
    <source>
        <strain evidence="5">NL23</strain>
    </source>
</reference>
<evidence type="ECO:0000313" key="5">
    <source>
        <dbReference type="EMBL" id="AHB47197.1"/>
    </source>
</evidence>
<dbReference type="HOGENOM" id="CLU_013560_5_2_5"/>
<organism evidence="5 6">
    <name type="scientific">Hyphomicrobium nitrativorans NL23</name>
    <dbReference type="NCBI Taxonomy" id="1029756"/>
    <lineage>
        <taxon>Bacteria</taxon>
        <taxon>Pseudomonadati</taxon>
        <taxon>Pseudomonadota</taxon>
        <taxon>Alphaproteobacteria</taxon>
        <taxon>Hyphomicrobiales</taxon>
        <taxon>Hyphomicrobiaceae</taxon>
        <taxon>Hyphomicrobium</taxon>
    </lineage>
</organism>
<feature type="region of interest" description="Disordered" evidence="2">
    <location>
        <begin position="641"/>
        <end position="666"/>
    </location>
</feature>
<keyword evidence="3" id="KW-0812">Transmembrane</keyword>